<reference evidence="10" key="1">
    <citation type="submission" date="2022-12" db="EMBL/GenBank/DDBJ databases">
        <title>Paraconexibacter alkalitolerans sp. nov. and Baekduia alba sp. nov., isolated from soil and emended description of the genera Paraconexibacter (Chun et al., 2020) and Baekduia (An et al., 2020).</title>
        <authorList>
            <person name="Vieira S."/>
            <person name="Huber K.J."/>
            <person name="Geppert A."/>
            <person name="Wolf J."/>
            <person name="Neumann-Schaal M."/>
            <person name="Muesken M."/>
            <person name="Overmann J."/>
        </authorList>
    </citation>
    <scope>NUCLEOTIDE SEQUENCE</scope>
    <source>
        <strain evidence="10">AEG42_29</strain>
    </source>
</reference>
<dbReference type="InterPro" id="IPR000486">
    <property type="entry name" value="Xdiol_ring_cleave_dOase_1/2"/>
</dbReference>
<keyword evidence="6 8" id="KW-0560">Oxidoreductase</keyword>
<comment type="similarity">
    <text evidence="2 8">Belongs to the extradiol ring-cleavage dioxygenase family.</text>
</comment>
<dbReference type="Gene3D" id="3.10.180.10">
    <property type="entry name" value="2,3-Dihydroxybiphenyl 1,2-Dioxygenase, domain 1"/>
    <property type="match status" value="2"/>
</dbReference>
<evidence type="ECO:0000313" key="10">
    <source>
        <dbReference type="EMBL" id="XAY04011.1"/>
    </source>
</evidence>
<gene>
    <name evidence="10" type="primary">bphC_1</name>
    <name evidence="10" type="ORF">DSM112329_00837</name>
</gene>
<dbReference type="GO" id="GO:0008198">
    <property type="term" value="F:ferrous iron binding"/>
    <property type="evidence" value="ECO:0007669"/>
    <property type="project" value="InterPro"/>
</dbReference>
<dbReference type="RefSeq" id="WP_354700557.1">
    <property type="nucleotide sequence ID" value="NZ_CP114014.1"/>
</dbReference>
<proteinExistence type="inferred from homology"/>
<feature type="domain" description="VOC" evidence="9">
    <location>
        <begin position="5"/>
        <end position="119"/>
    </location>
</feature>
<evidence type="ECO:0000256" key="8">
    <source>
        <dbReference type="RuleBase" id="RU000683"/>
    </source>
</evidence>
<evidence type="ECO:0000256" key="7">
    <source>
        <dbReference type="ARBA" id="ARBA00023004"/>
    </source>
</evidence>
<protein>
    <submittedName>
        <fullName evidence="10">Manganese-dependent 2,3-dihydroxybiphenyl 1,2-dioxygenase</fullName>
        <ecNumber evidence="10">1.13.11.39</ecNumber>
    </submittedName>
</protein>
<evidence type="ECO:0000256" key="4">
    <source>
        <dbReference type="ARBA" id="ARBA00022797"/>
    </source>
</evidence>
<dbReference type="Pfam" id="PF00903">
    <property type="entry name" value="Glyoxalase"/>
    <property type="match status" value="2"/>
</dbReference>
<dbReference type="PANTHER" id="PTHR36113:SF6">
    <property type="entry name" value="FOSFOMYCIN RESISTANCE PROTEIN FOSX"/>
    <property type="match status" value="1"/>
</dbReference>
<dbReference type="PROSITE" id="PS00082">
    <property type="entry name" value="EXTRADIOL_DIOXYGENAS"/>
    <property type="match status" value="1"/>
</dbReference>
<organism evidence="10">
    <name type="scientific">Paraconexibacter sp. AEG42_29</name>
    <dbReference type="NCBI Taxonomy" id="2997339"/>
    <lineage>
        <taxon>Bacteria</taxon>
        <taxon>Bacillati</taxon>
        <taxon>Actinomycetota</taxon>
        <taxon>Thermoleophilia</taxon>
        <taxon>Solirubrobacterales</taxon>
        <taxon>Paraconexibacteraceae</taxon>
        <taxon>Paraconexibacter</taxon>
    </lineage>
</organism>
<evidence type="ECO:0000259" key="9">
    <source>
        <dbReference type="PROSITE" id="PS51819"/>
    </source>
</evidence>
<sequence length="317" mass="35025">MPITHLGHAELLVTDLAASRAFFVDIMGLQVSEEREGTVFLRAWQDWDHHTLQLTEAPESGLAHLGWRVPKKADADEIRASLEAKGITVDERAGADNEGHGDSYRFTTPGGLPFELYWEVEYYVATGDQVSRMASHPSRIPLKGAAPRRFDHVTFIVNDVVAEQEFLTDVLGIRHNYFVCGPDGDRWGSWLSCNNVSHETAVTRNAAGTGGLLHHVAYYADTVDEVTKAASILVDHGFELEWGPGKHGTSGATFLYFREPSGNRVEIWTGGMLIFDPDWKAIEWGPEIGHLGNSMWGTPLPESFREGTALGEPEKVA</sequence>
<dbReference type="InterPro" id="IPR029068">
    <property type="entry name" value="Glyas_Bleomycin-R_OHBP_Dase"/>
</dbReference>
<dbReference type="InterPro" id="IPR004360">
    <property type="entry name" value="Glyas_Fos-R_dOase_dom"/>
</dbReference>
<dbReference type="PANTHER" id="PTHR36113">
    <property type="entry name" value="LYASE, PUTATIVE-RELATED-RELATED"/>
    <property type="match status" value="1"/>
</dbReference>
<keyword evidence="5 8" id="KW-0223">Dioxygenase</keyword>
<evidence type="ECO:0000256" key="2">
    <source>
        <dbReference type="ARBA" id="ARBA00008784"/>
    </source>
</evidence>
<keyword evidence="4 8" id="KW-0058">Aromatic hydrocarbons catabolism</keyword>
<evidence type="ECO:0000256" key="3">
    <source>
        <dbReference type="ARBA" id="ARBA00022723"/>
    </source>
</evidence>
<dbReference type="SUPFAM" id="SSF54593">
    <property type="entry name" value="Glyoxalase/Bleomycin resistance protein/Dihydroxybiphenyl dioxygenase"/>
    <property type="match status" value="1"/>
</dbReference>
<accession>A0AAU7AR93</accession>
<name>A0AAU7AR93_9ACTN</name>
<keyword evidence="7 8" id="KW-0408">Iron</keyword>
<dbReference type="EC" id="1.13.11.39" evidence="10"/>
<dbReference type="PROSITE" id="PS51819">
    <property type="entry name" value="VOC"/>
    <property type="match status" value="2"/>
</dbReference>
<comment type="cofactor">
    <cofactor evidence="1 8">
        <name>Fe(2+)</name>
        <dbReference type="ChEBI" id="CHEBI:29033"/>
    </cofactor>
</comment>
<dbReference type="EMBL" id="CP114014">
    <property type="protein sequence ID" value="XAY04011.1"/>
    <property type="molecule type" value="Genomic_DNA"/>
</dbReference>
<evidence type="ECO:0000256" key="5">
    <source>
        <dbReference type="ARBA" id="ARBA00022964"/>
    </source>
</evidence>
<feature type="domain" description="VOC" evidence="9">
    <location>
        <begin position="149"/>
        <end position="270"/>
    </location>
</feature>
<keyword evidence="3" id="KW-0479">Metal-binding</keyword>
<dbReference type="InterPro" id="IPR051332">
    <property type="entry name" value="Fosfomycin_Res_Enzymes"/>
</dbReference>
<dbReference type="AlphaFoldDB" id="A0AAU7AR93"/>
<evidence type="ECO:0000256" key="6">
    <source>
        <dbReference type="ARBA" id="ARBA00023002"/>
    </source>
</evidence>
<dbReference type="GO" id="GO:0018583">
    <property type="term" value="F:biphenyl-2,3-diol 1,2-dioxygenase activity"/>
    <property type="evidence" value="ECO:0007669"/>
    <property type="project" value="UniProtKB-EC"/>
</dbReference>
<dbReference type="KEGG" id="parq:DSM112329_00837"/>
<evidence type="ECO:0000256" key="1">
    <source>
        <dbReference type="ARBA" id="ARBA00001954"/>
    </source>
</evidence>
<dbReference type="InterPro" id="IPR037523">
    <property type="entry name" value="VOC_core"/>
</dbReference>